<evidence type="ECO:0000313" key="3">
    <source>
        <dbReference type="Proteomes" id="UP000616346"/>
    </source>
</evidence>
<sequence>MMNWYKYWYYTIFFICDSFCRNRELSKNCAVALFSLCIYIIAALGNSLLYVFFDSDFMKNLCHVHFHLLLYIIIYLFNGFLFLPERRARKERGVYRRTNRQGKNLLFVLLPLAVFALYYYVLFNHTGRFLLI</sequence>
<feature type="transmembrane region" description="Helical" evidence="1">
    <location>
        <begin position="31"/>
        <end position="52"/>
    </location>
</feature>
<reference evidence="2 3" key="1">
    <citation type="submission" date="2020-08" db="EMBL/GenBank/DDBJ databases">
        <title>A Genomic Blueprint of the Chicken Gut Microbiome.</title>
        <authorList>
            <person name="Gilroy R."/>
            <person name="Ravi A."/>
            <person name="Getino M."/>
            <person name="Pursley I."/>
            <person name="Horton D.L."/>
            <person name="Alikhan N.-F."/>
            <person name="Baker D."/>
            <person name="Gharbi K."/>
            <person name="Hall N."/>
            <person name="Watson M."/>
            <person name="Adriaenssens E.M."/>
            <person name="Foster-Nyarko E."/>
            <person name="Jarju S."/>
            <person name="Secka A."/>
            <person name="Antonio M."/>
            <person name="Oren A."/>
            <person name="Chaudhuri R."/>
            <person name="La Ragione R.M."/>
            <person name="Hildebrand F."/>
            <person name="Pallen M.J."/>
        </authorList>
    </citation>
    <scope>NUCLEOTIDE SEQUENCE [LARGE SCALE GENOMIC DNA]</scope>
    <source>
        <strain evidence="2 3">Sa1YUN3</strain>
    </source>
</reference>
<comment type="caution">
    <text evidence="2">The sequence shown here is derived from an EMBL/GenBank/DDBJ whole genome shotgun (WGS) entry which is preliminary data.</text>
</comment>
<organism evidence="2 3">
    <name type="scientific">Phocaeicola faecium</name>
    <dbReference type="NCBI Taxonomy" id="2762213"/>
    <lineage>
        <taxon>Bacteria</taxon>
        <taxon>Pseudomonadati</taxon>
        <taxon>Bacteroidota</taxon>
        <taxon>Bacteroidia</taxon>
        <taxon>Bacteroidales</taxon>
        <taxon>Bacteroidaceae</taxon>
        <taxon>Phocaeicola</taxon>
    </lineage>
</organism>
<accession>A0ABR8V8H5</accession>
<keyword evidence="1" id="KW-1133">Transmembrane helix</keyword>
<keyword evidence="3" id="KW-1185">Reference proteome</keyword>
<feature type="transmembrane region" description="Helical" evidence="1">
    <location>
        <begin position="104"/>
        <end position="122"/>
    </location>
</feature>
<dbReference type="Proteomes" id="UP000616346">
    <property type="component" value="Unassembled WGS sequence"/>
</dbReference>
<keyword evidence="1" id="KW-0812">Transmembrane</keyword>
<feature type="transmembrane region" description="Helical" evidence="1">
    <location>
        <begin position="64"/>
        <end position="83"/>
    </location>
</feature>
<gene>
    <name evidence="2" type="ORF">H9626_02415</name>
</gene>
<keyword evidence="1" id="KW-0472">Membrane</keyword>
<evidence type="ECO:0000256" key="1">
    <source>
        <dbReference type="SAM" id="Phobius"/>
    </source>
</evidence>
<protein>
    <submittedName>
        <fullName evidence="2">Uncharacterized protein</fullName>
    </submittedName>
</protein>
<dbReference type="RefSeq" id="WP_191709455.1">
    <property type="nucleotide sequence ID" value="NZ_JACSPQ010000001.1"/>
</dbReference>
<proteinExistence type="predicted"/>
<name>A0ABR8V8H5_9BACT</name>
<dbReference type="EMBL" id="JACSPQ010000001">
    <property type="protein sequence ID" value="MBD8001075.1"/>
    <property type="molecule type" value="Genomic_DNA"/>
</dbReference>
<evidence type="ECO:0000313" key="2">
    <source>
        <dbReference type="EMBL" id="MBD8001075.1"/>
    </source>
</evidence>